<reference evidence="1 2" key="1">
    <citation type="submission" date="2024-05" db="EMBL/GenBank/DDBJ databases">
        <authorList>
            <person name="Wallberg A."/>
        </authorList>
    </citation>
    <scope>NUCLEOTIDE SEQUENCE [LARGE SCALE GENOMIC DNA]</scope>
</reference>
<comment type="caution">
    <text evidence="1">The sequence shown here is derived from an EMBL/GenBank/DDBJ whole genome shotgun (WGS) entry which is preliminary data.</text>
</comment>
<organism evidence="1 2">
    <name type="scientific">Meganyctiphanes norvegica</name>
    <name type="common">Northern krill</name>
    <name type="synonym">Thysanopoda norvegica</name>
    <dbReference type="NCBI Taxonomy" id="48144"/>
    <lineage>
        <taxon>Eukaryota</taxon>
        <taxon>Metazoa</taxon>
        <taxon>Ecdysozoa</taxon>
        <taxon>Arthropoda</taxon>
        <taxon>Crustacea</taxon>
        <taxon>Multicrustacea</taxon>
        <taxon>Malacostraca</taxon>
        <taxon>Eumalacostraca</taxon>
        <taxon>Eucarida</taxon>
        <taxon>Euphausiacea</taxon>
        <taxon>Euphausiidae</taxon>
        <taxon>Meganyctiphanes</taxon>
    </lineage>
</organism>
<sequence length="160" mass="17760">MRMLNMFYTLHFDKLMVFMLYALVSISFGTHRDADYYRHRWSQRNSLVVPHALSPQITSVATSIQNRPSVAPQSSQQLVSPIIDVPEDSYQLDKQLGSGNQRNNISINNRGRDPRFFPLFRFVTIKADMCTTVTGENGTCYTSDVCTSLGGGAGGKCAGG</sequence>
<protein>
    <recommendedName>
        <fullName evidence="3">Secreted protein</fullName>
    </recommendedName>
</protein>
<proteinExistence type="predicted"/>
<gene>
    <name evidence="1" type="ORF">MNOR_LOCUS32035</name>
</gene>
<evidence type="ECO:0008006" key="3">
    <source>
        <dbReference type="Google" id="ProtNLM"/>
    </source>
</evidence>
<dbReference type="EMBL" id="CAXKWB010042561">
    <property type="protein sequence ID" value="CAL4158083.1"/>
    <property type="molecule type" value="Genomic_DNA"/>
</dbReference>
<accession>A0AAV2S6T2</accession>
<dbReference type="Proteomes" id="UP001497623">
    <property type="component" value="Unassembled WGS sequence"/>
</dbReference>
<name>A0AAV2S6T2_MEGNR</name>
<feature type="non-terminal residue" evidence="1">
    <location>
        <position position="160"/>
    </location>
</feature>
<evidence type="ECO:0000313" key="1">
    <source>
        <dbReference type="EMBL" id="CAL4158083.1"/>
    </source>
</evidence>
<dbReference type="AlphaFoldDB" id="A0AAV2S6T2"/>
<evidence type="ECO:0000313" key="2">
    <source>
        <dbReference type="Proteomes" id="UP001497623"/>
    </source>
</evidence>
<keyword evidence="2" id="KW-1185">Reference proteome</keyword>